<protein>
    <submittedName>
        <fullName evidence="2">Photosynthetic complex assembly protein 2</fullName>
    </submittedName>
</protein>
<evidence type="ECO:0000313" key="3">
    <source>
        <dbReference type="Proteomes" id="UP000185911"/>
    </source>
</evidence>
<dbReference type="InterPro" id="IPR017496">
    <property type="entry name" value="Photo_alph_chp2"/>
</dbReference>
<feature type="transmembrane region" description="Helical" evidence="1">
    <location>
        <begin position="139"/>
        <end position="159"/>
    </location>
</feature>
<evidence type="ECO:0000313" key="2">
    <source>
        <dbReference type="EMBL" id="OLP06151.1"/>
    </source>
</evidence>
<comment type="caution">
    <text evidence="2">The sequence shown here is derived from an EMBL/GenBank/DDBJ whole genome shotgun (WGS) entry which is preliminary data.</text>
</comment>
<organism evidence="2 3">
    <name type="scientific">Rhodoferax antarcticus ANT.BR</name>
    <dbReference type="NCBI Taxonomy" id="1111071"/>
    <lineage>
        <taxon>Bacteria</taxon>
        <taxon>Pseudomonadati</taxon>
        <taxon>Pseudomonadota</taxon>
        <taxon>Betaproteobacteria</taxon>
        <taxon>Burkholderiales</taxon>
        <taxon>Comamonadaceae</taxon>
        <taxon>Rhodoferax</taxon>
    </lineage>
</organism>
<dbReference type="Proteomes" id="UP000185911">
    <property type="component" value="Unassembled WGS sequence"/>
</dbReference>
<dbReference type="STRING" id="81479.RA876_06080"/>
<dbReference type="EMBL" id="MSYM01000013">
    <property type="protein sequence ID" value="OLP06151.1"/>
    <property type="molecule type" value="Genomic_DNA"/>
</dbReference>
<evidence type="ECO:0000256" key="1">
    <source>
        <dbReference type="SAM" id="Phobius"/>
    </source>
</evidence>
<reference evidence="2 3" key="1">
    <citation type="submission" date="2017-01" db="EMBL/GenBank/DDBJ databases">
        <title>Genome sequence of Rhodoferax antarcticus ANT.BR, a psychrophilic purple nonsulfur bacterium from an Antarctic microbial mat.</title>
        <authorList>
            <person name="Baker J."/>
            <person name="Riester C."/>
            <person name="Skinner B."/>
            <person name="Newell A."/>
            <person name="Swingley W."/>
            <person name="Madigan M."/>
            <person name="Jung D."/>
            <person name="Asao M."/>
            <person name="Chen M."/>
            <person name="Loughlin P."/>
            <person name="Pan H."/>
            <person name="Lin S."/>
            <person name="Li N."/>
            <person name="Shaw J."/>
            <person name="Prado M."/>
            <person name="Sherman C."/>
            <person name="Li X."/>
            <person name="Tang J."/>
            <person name="Blankenship R."/>
            <person name="Zhao T."/>
            <person name="Touchman J."/>
            <person name="Sattley M."/>
        </authorList>
    </citation>
    <scope>NUCLEOTIDE SEQUENCE [LARGE SCALE GENOMIC DNA]</scope>
    <source>
        <strain evidence="2 3">ANT.BR</strain>
    </source>
</reference>
<feature type="transmembrane region" description="Helical" evidence="1">
    <location>
        <begin position="20"/>
        <end position="43"/>
    </location>
</feature>
<feature type="transmembrane region" description="Helical" evidence="1">
    <location>
        <begin position="171"/>
        <end position="195"/>
    </location>
</feature>
<sequence length="217" mass="24648">MLSFWGIYESMQEVSVANAYLGFGSVIVMWGWHELTFLTGWITGPRKVAQRPGTTGWARFKQSLDVILYHEVALLINLALLWLIQSDHPNHLALCTFSVLWFMRVSGKLNLYFGVPQNGAQYLPSHLSYLGSYFPTRSVTTWFVFSFTSAMAVWLWILTQTQLGLIEATTGWVLLASLLGLGILEHAMMVLPWPLERLWGWALSPKRNPMLDKPGLD</sequence>
<name>A0A1Q8YDM3_9BURK</name>
<keyword evidence="3" id="KW-1185">Reference proteome</keyword>
<dbReference type="NCBIfam" id="TIGR03055">
    <property type="entry name" value="photo_alph_chp2"/>
    <property type="match status" value="1"/>
</dbReference>
<gene>
    <name evidence="2" type="primary">puhE</name>
    <name evidence="2" type="ORF">BLL52_2382</name>
</gene>
<keyword evidence="1" id="KW-0812">Transmembrane</keyword>
<keyword evidence="1" id="KW-1133">Transmembrane helix</keyword>
<accession>A0A1Q8YDM3</accession>
<dbReference type="AlphaFoldDB" id="A0A1Q8YDM3"/>
<proteinExistence type="predicted"/>
<dbReference type="Pfam" id="PF12291">
    <property type="entry name" value="DUF3623"/>
    <property type="match status" value="1"/>
</dbReference>
<keyword evidence="1" id="KW-0472">Membrane</keyword>
<feature type="transmembrane region" description="Helical" evidence="1">
    <location>
        <begin position="64"/>
        <end position="84"/>
    </location>
</feature>